<dbReference type="Proteomes" id="UP000193136">
    <property type="component" value="Unassembled WGS sequence"/>
</dbReference>
<evidence type="ECO:0000256" key="4">
    <source>
        <dbReference type="HAMAP-Rule" id="MF_01030"/>
    </source>
</evidence>
<feature type="domain" description="Tryptophan synthase beta chain-like PALP" evidence="5">
    <location>
        <begin position="66"/>
        <end position="381"/>
    </location>
</feature>
<evidence type="ECO:0000313" key="7">
    <source>
        <dbReference type="Proteomes" id="UP000193136"/>
    </source>
</evidence>
<gene>
    <name evidence="4" type="primary">dsdA</name>
    <name evidence="6" type="ORF">B5V00_14070</name>
</gene>
<dbReference type="GO" id="GO:0030170">
    <property type="term" value="F:pyridoxal phosphate binding"/>
    <property type="evidence" value="ECO:0007669"/>
    <property type="project" value="InterPro"/>
</dbReference>
<dbReference type="InterPro" id="IPR036052">
    <property type="entry name" value="TrpB-like_PALP_sf"/>
</dbReference>
<dbReference type="EMBL" id="NAAD01000021">
    <property type="protein sequence ID" value="ORJ57139.1"/>
    <property type="molecule type" value="Genomic_DNA"/>
</dbReference>
<dbReference type="InterPro" id="IPR001926">
    <property type="entry name" value="TrpB-like_PALP"/>
</dbReference>
<protein>
    <recommendedName>
        <fullName evidence="4">Probable D-serine dehydratase</fullName>
        <ecNumber evidence="4">4.3.1.18</ecNumber>
    </recommendedName>
    <alternativeName>
        <fullName evidence="4">D-serine deaminase</fullName>
        <shortName evidence="4">DSD</shortName>
    </alternativeName>
</protein>
<dbReference type="AlphaFoldDB" id="A0A1X0XW93"/>
<dbReference type="GO" id="GO:0009097">
    <property type="term" value="P:isoleucine biosynthetic process"/>
    <property type="evidence" value="ECO:0007669"/>
    <property type="project" value="TreeGrafter"/>
</dbReference>
<dbReference type="EC" id="4.3.1.18" evidence="4"/>
<comment type="catalytic activity">
    <reaction evidence="4">
        <text>D-serine = pyruvate + NH4(+)</text>
        <dbReference type="Rhea" id="RHEA:13977"/>
        <dbReference type="ChEBI" id="CHEBI:15361"/>
        <dbReference type="ChEBI" id="CHEBI:28938"/>
        <dbReference type="ChEBI" id="CHEBI:35247"/>
        <dbReference type="EC" id="4.3.1.18"/>
    </reaction>
</comment>
<evidence type="ECO:0000256" key="1">
    <source>
        <dbReference type="ARBA" id="ARBA00001933"/>
    </source>
</evidence>
<dbReference type="Gene3D" id="3.40.50.1100">
    <property type="match status" value="2"/>
</dbReference>
<sequence length="427" mass="46324">MDAIDCLAKKVPFLWLNDHLEKTGPALSGISLGLPDMRDAQARLCRFAPLIMELFPDETGTSGGLIESELVRAPRLGDYLLQGAGPVLIKKDHDLPVAGSVKARGGIYEVLCLAEQLAEKNGHLNPGDNYTRLLEDEVKELFSHYTISVGSTGNLGLSIGIMGAALGFKVDIHMSHEARQWKKERLRKRGVNVVEHQADYSSAVAAGRADAANDPFNFFVDDENSIQLFLGYSVAAFRLKVQLDNLGIEVSEKRPLFVYLPCGIGGAPGGITFGLKQLFGDAVHCFFAEPTEAPCMTLGLVTGKHADISVYDIGLEVRTNADGLAVARPSGFVGKLIAPLLSGALTINDHDMLKYVYAAHQLEGMSIEPSAAAGFAGPKLTLGHDFSRHFEDITHILWTTGGRYVPEEEHRHVLEKGKILFAAEHNN</sequence>
<dbReference type="NCBIfam" id="TIGR02035">
    <property type="entry name" value="D_Ser_am_lyase"/>
    <property type="match status" value="1"/>
</dbReference>
<evidence type="ECO:0000259" key="5">
    <source>
        <dbReference type="Pfam" id="PF00291"/>
    </source>
</evidence>
<evidence type="ECO:0000256" key="2">
    <source>
        <dbReference type="ARBA" id="ARBA00022898"/>
    </source>
</evidence>
<dbReference type="OrthoDB" id="9780546at2"/>
<dbReference type="RefSeq" id="WP_085011455.1">
    <property type="nucleotide sequence ID" value="NZ_NAAD01000021.1"/>
</dbReference>
<dbReference type="PANTHER" id="PTHR48078">
    <property type="entry name" value="THREONINE DEHYDRATASE, MITOCHONDRIAL-RELATED"/>
    <property type="match status" value="1"/>
</dbReference>
<dbReference type="InterPro" id="IPR050147">
    <property type="entry name" value="Ser/Thr_Dehydratase"/>
</dbReference>
<evidence type="ECO:0000256" key="3">
    <source>
        <dbReference type="ARBA" id="ARBA00023239"/>
    </source>
</evidence>
<comment type="cofactor">
    <cofactor evidence="1 4">
        <name>pyridoxal 5'-phosphate</name>
        <dbReference type="ChEBI" id="CHEBI:597326"/>
    </cofactor>
</comment>
<accession>A0A1X0XW93</accession>
<dbReference type="GO" id="GO:0016836">
    <property type="term" value="F:hydro-lyase activity"/>
    <property type="evidence" value="ECO:0007669"/>
    <property type="project" value="UniProtKB-UniRule"/>
</dbReference>
<name>A0A1X0XW93_9BACT</name>
<comment type="caution">
    <text evidence="6">The sequence shown here is derived from an EMBL/GenBank/DDBJ whole genome shotgun (WGS) entry which is preliminary data.</text>
</comment>
<comment type="similarity">
    <text evidence="4">Belongs to the serine/threonine dehydratase family. DsdA subfamily.</text>
</comment>
<evidence type="ECO:0000313" key="6">
    <source>
        <dbReference type="EMBL" id="ORJ57139.1"/>
    </source>
</evidence>
<dbReference type="Pfam" id="PF00291">
    <property type="entry name" value="PALP"/>
    <property type="match status" value="1"/>
</dbReference>
<proteinExistence type="inferred from homology"/>
<dbReference type="SUPFAM" id="SSF53686">
    <property type="entry name" value="Tryptophan synthase beta subunit-like PLP-dependent enzymes"/>
    <property type="match status" value="1"/>
</dbReference>
<keyword evidence="7" id="KW-1185">Reference proteome</keyword>
<dbReference type="HAMAP" id="MF_01030">
    <property type="entry name" value="D_Ser_dehydrat"/>
    <property type="match status" value="1"/>
</dbReference>
<keyword evidence="3 4" id="KW-0456">Lyase</keyword>
<dbReference type="GO" id="GO:0008721">
    <property type="term" value="F:D-serine ammonia-lyase activity"/>
    <property type="evidence" value="ECO:0007669"/>
    <property type="project" value="UniProtKB-EC"/>
</dbReference>
<dbReference type="NCBIfam" id="NF002823">
    <property type="entry name" value="PRK02991.1"/>
    <property type="match status" value="1"/>
</dbReference>
<dbReference type="GO" id="GO:0036088">
    <property type="term" value="P:D-serine catabolic process"/>
    <property type="evidence" value="ECO:0007669"/>
    <property type="project" value="TreeGrafter"/>
</dbReference>
<dbReference type="PANTHER" id="PTHR48078:SF9">
    <property type="entry name" value="D-SERINE DEHYDRATASE"/>
    <property type="match status" value="1"/>
</dbReference>
<dbReference type="STRING" id="1969733.B5V00_14070"/>
<keyword evidence="2 4" id="KW-0663">Pyridoxal phosphate</keyword>
<reference evidence="6 7" key="1">
    <citation type="submission" date="2017-03" db="EMBL/GenBank/DDBJ databases">
        <title>Genome sequence of Geothermobacter sp. EPR-M, Deep-Sea Iron Reducer.</title>
        <authorList>
            <person name="Tully B."/>
            <person name="Savalia P."/>
            <person name="Abuyen K."/>
            <person name="Baughan C."/>
            <person name="Romero E."/>
            <person name="Ronkowski C."/>
            <person name="Torres B."/>
            <person name="Tremblay J."/>
            <person name="Trujillo A."/>
            <person name="Tyler M."/>
            <person name="Perez-Rodriguez I."/>
            <person name="Amend J."/>
        </authorList>
    </citation>
    <scope>NUCLEOTIDE SEQUENCE [LARGE SCALE GENOMIC DNA]</scope>
    <source>
        <strain evidence="6 7">EPR-M</strain>
    </source>
</reference>
<dbReference type="InterPro" id="IPR011780">
    <property type="entry name" value="D_Ser_am_lyase"/>
</dbReference>
<organism evidence="6 7">
    <name type="scientific">Geothermobacter hydrogeniphilus</name>
    <dbReference type="NCBI Taxonomy" id="1969733"/>
    <lineage>
        <taxon>Bacteria</taxon>
        <taxon>Pseudomonadati</taxon>
        <taxon>Thermodesulfobacteriota</taxon>
        <taxon>Desulfuromonadia</taxon>
        <taxon>Desulfuromonadales</taxon>
        <taxon>Geothermobacteraceae</taxon>
        <taxon>Geothermobacter</taxon>
    </lineage>
</organism>
<feature type="modified residue" description="N6-(pyridoxal phosphate)lysine" evidence="4">
    <location>
        <position position="102"/>
    </location>
</feature>